<evidence type="ECO:0000259" key="2">
    <source>
        <dbReference type="Pfam" id="PF13087"/>
    </source>
</evidence>
<name>A0A9P5TC68_9AGAM</name>
<evidence type="ECO:0000313" key="3">
    <source>
        <dbReference type="EMBL" id="KAF8483862.1"/>
    </source>
</evidence>
<dbReference type="InterPro" id="IPR041679">
    <property type="entry name" value="DNA2/NAM7-like_C"/>
</dbReference>
<dbReference type="InterPro" id="IPR027417">
    <property type="entry name" value="P-loop_NTPase"/>
</dbReference>
<dbReference type="InterPro" id="IPR045055">
    <property type="entry name" value="DNA2/NAM7-like"/>
</dbReference>
<evidence type="ECO:0000256" key="1">
    <source>
        <dbReference type="SAM" id="MobiDB-lite"/>
    </source>
</evidence>
<dbReference type="GO" id="GO:0005737">
    <property type="term" value="C:cytoplasm"/>
    <property type="evidence" value="ECO:0007669"/>
    <property type="project" value="TreeGrafter"/>
</dbReference>
<dbReference type="EMBL" id="WHVB01000004">
    <property type="protein sequence ID" value="KAF8483862.1"/>
    <property type="molecule type" value="Genomic_DNA"/>
</dbReference>
<reference evidence="3" key="2">
    <citation type="journal article" date="2020" name="Nat. Commun.">
        <title>Large-scale genome sequencing of mycorrhizal fungi provides insights into the early evolution of symbiotic traits.</title>
        <authorList>
            <person name="Miyauchi S."/>
            <person name="Kiss E."/>
            <person name="Kuo A."/>
            <person name="Drula E."/>
            <person name="Kohler A."/>
            <person name="Sanchez-Garcia M."/>
            <person name="Morin E."/>
            <person name="Andreopoulos B."/>
            <person name="Barry K.W."/>
            <person name="Bonito G."/>
            <person name="Buee M."/>
            <person name="Carver A."/>
            <person name="Chen C."/>
            <person name="Cichocki N."/>
            <person name="Clum A."/>
            <person name="Culley D."/>
            <person name="Crous P.W."/>
            <person name="Fauchery L."/>
            <person name="Girlanda M."/>
            <person name="Hayes R.D."/>
            <person name="Keri Z."/>
            <person name="LaButti K."/>
            <person name="Lipzen A."/>
            <person name="Lombard V."/>
            <person name="Magnuson J."/>
            <person name="Maillard F."/>
            <person name="Murat C."/>
            <person name="Nolan M."/>
            <person name="Ohm R.A."/>
            <person name="Pangilinan J."/>
            <person name="Pereira M.F."/>
            <person name="Perotto S."/>
            <person name="Peter M."/>
            <person name="Pfister S."/>
            <person name="Riley R."/>
            <person name="Sitrit Y."/>
            <person name="Stielow J.B."/>
            <person name="Szollosi G."/>
            <person name="Zifcakova L."/>
            <person name="Stursova M."/>
            <person name="Spatafora J.W."/>
            <person name="Tedersoo L."/>
            <person name="Vaario L.M."/>
            <person name="Yamada A."/>
            <person name="Yan M."/>
            <person name="Wang P."/>
            <person name="Xu J."/>
            <person name="Bruns T."/>
            <person name="Baldrian P."/>
            <person name="Vilgalys R."/>
            <person name="Dunand C."/>
            <person name="Henrissat B."/>
            <person name="Grigoriev I.V."/>
            <person name="Hibbett D."/>
            <person name="Nagy L.G."/>
            <person name="Martin F.M."/>
        </authorList>
    </citation>
    <scope>NUCLEOTIDE SEQUENCE</scope>
    <source>
        <strain evidence="3">Prilba</strain>
    </source>
</reference>
<dbReference type="Gene3D" id="3.40.50.300">
    <property type="entry name" value="P-loop containing nucleotide triphosphate hydrolases"/>
    <property type="match status" value="1"/>
</dbReference>
<dbReference type="SUPFAM" id="SSF52540">
    <property type="entry name" value="P-loop containing nucleoside triphosphate hydrolases"/>
    <property type="match status" value="1"/>
</dbReference>
<protein>
    <submittedName>
        <fullName evidence="3">AAA domain-containing protein</fullName>
    </submittedName>
</protein>
<dbReference type="Pfam" id="PF13087">
    <property type="entry name" value="AAA_12"/>
    <property type="match status" value="1"/>
</dbReference>
<proteinExistence type="predicted"/>
<dbReference type="InterPro" id="IPR047187">
    <property type="entry name" value="SF1_C_Upf1"/>
</dbReference>
<organism evidence="3 4">
    <name type="scientific">Russula ochroleuca</name>
    <dbReference type="NCBI Taxonomy" id="152965"/>
    <lineage>
        <taxon>Eukaryota</taxon>
        <taxon>Fungi</taxon>
        <taxon>Dikarya</taxon>
        <taxon>Basidiomycota</taxon>
        <taxon>Agaricomycotina</taxon>
        <taxon>Agaricomycetes</taxon>
        <taxon>Russulales</taxon>
        <taxon>Russulaceae</taxon>
        <taxon>Russula</taxon>
    </lineage>
</organism>
<dbReference type="CDD" id="cd18808">
    <property type="entry name" value="SF1_C_Upf1"/>
    <property type="match status" value="1"/>
</dbReference>
<feature type="compositionally biased region" description="Low complexity" evidence="1">
    <location>
        <begin position="223"/>
        <end position="238"/>
    </location>
</feature>
<accession>A0A9P5TC68</accession>
<reference evidence="3" key="1">
    <citation type="submission" date="2019-10" db="EMBL/GenBank/DDBJ databases">
        <authorList>
            <consortium name="DOE Joint Genome Institute"/>
            <person name="Kuo A."/>
            <person name="Miyauchi S."/>
            <person name="Kiss E."/>
            <person name="Drula E."/>
            <person name="Kohler A."/>
            <person name="Sanchez-Garcia M."/>
            <person name="Andreopoulos B."/>
            <person name="Barry K.W."/>
            <person name="Bonito G."/>
            <person name="Buee M."/>
            <person name="Carver A."/>
            <person name="Chen C."/>
            <person name="Cichocki N."/>
            <person name="Clum A."/>
            <person name="Culley D."/>
            <person name="Crous P.W."/>
            <person name="Fauchery L."/>
            <person name="Girlanda M."/>
            <person name="Hayes R."/>
            <person name="Keri Z."/>
            <person name="LaButti K."/>
            <person name="Lipzen A."/>
            <person name="Lombard V."/>
            <person name="Magnuson J."/>
            <person name="Maillard F."/>
            <person name="Morin E."/>
            <person name="Murat C."/>
            <person name="Nolan M."/>
            <person name="Ohm R."/>
            <person name="Pangilinan J."/>
            <person name="Pereira M."/>
            <person name="Perotto S."/>
            <person name="Peter M."/>
            <person name="Riley R."/>
            <person name="Sitrit Y."/>
            <person name="Stielow B."/>
            <person name="Szollosi G."/>
            <person name="Zifcakova L."/>
            <person name="Stursova M."/>
            <person name="Spatafora J.W."/>
            <person name="Tedersoo L."/>
            <person name="Vaario L.-M."/>
            <person name="Yamada A."/>
            <person name="Yan M."/>
            <person name="Wang P."/>
            <person name="Xu J."/>
            <person name="Bruns T."/>
            <person name="Baldrian P."/>
            <person name="Vilgalys R."/>
            <person name="Henrissat B."/>
            <person name="Grigoriev I.V."/>
            <person name="Hibbett D."/>
            <person name="Nagy L.G."/>
            <person name="Martin F.M."/>
        </authorList>
    </citation>
    <scope>NUCLEOTIDE SEQUENCE</scope>
    <source>
        <strain evidence="3">Prilba</strain>
    </source>
</reference>
<dbReference type="Proteomes" id="UP000759537">
    <property type="component" value="Unassembled WGS sequence"/>
</dbReference>
<dbReference type="GO" id="GO:0003724">
    <property type="term" value="F:RNA helicase activity"/>
    <property type="evidence" value="ECO:0007669"/>
    <property type="project" value="TreeGrafter"/>
</dbReference>
<feature type="compositionally biased region" description="Basic residues" evidence="1">
    <location>
        <begin position="210"/>
        <end position="222"/>
    </location>
</feature>
<evidence type="ECO:0000313" key="4">
    <source>
        <dbReference type="Proteomes" id="UP000759537"/>
    </source>
</evidence>
<feature type="domain" description="DNA2/NAM7 helicase-like C-terminal" evidence="2">
    <location>
        <begin position="3"/>
        <end position="98"/>
    </location>
</feature>
<dbReference type="PANTHER" id="PTHR10887">
    <property type="entry name" value="DNA2/NAM7 HELICASE FAMILY"/>
    <property type="match status" value="1"/>
</dbReference>
<gene>
    <name evidence="3" type="ORF">DFH94DRAFT_328566</name>
</gene>
<dbReference type="GO" id="GO:0000184">
    <property type="term" value="P:nuclear-transcribed mRNA catabolic process, nonsense-mediated decay"/>
    <property type="evidence" value="ECO:0007669"/>
    <property type="project" value="TreeGrafter"/>
</dbReference>
<comment type="caution">
    <text evidence="3">The sequence shown here is derived from an EMBL/GenBank/DDBJ whole genome shotgun (WGS) entry which is preliminary data.</text>
</comment>
<dbReference type="OrthoDB" id="6513042at2759"/>
<dbReference type="PANTHER" id="PTHR10887:SF364">
    <property type="entry name" value="REGULATOR OF NONSENSE TRANSCRIPTS 1"/>
    <property type="match status" value="1"/>
</dbReference>
<dbReference type="AlphaFoldDB" id="A0A9P5TC68"/>
<feature type="region of interest" description="Disordered" evidence="1">
    <location>
        <begin position="178"/>
        <end position="276"/>
    </location>
</feature>
<sequence>MEEVHMVVRIAKRYEQRGLDFCIITFYDPQRAAIIKALENAGLQSERVHNVDSFQGNEADYVILSSVRTWRPGFLRSQPRMNVALTRCKKGMVVVTDKCFLEKMGKSMLLGKLCHAWLQHHEACWIDWRAMLNNSVALPGLSLPLPPPIPLYGVLIPALAVEQLASYTSQLSPALTRIDEQSHPNPNPIHGLSQRDTTLPRDPPQSKPKTQTRTRTRTKRRQASQSTPAGPAPGSSSAIEPQRRAAVTATDPVRPSVGKTKGRGGRGGTPTAVMAAPKELNDAFASLQQLAAALDQPSSSRRRRSKRR</sequence>
<keyword evidence="4" id="KW-1185">Reference proteome</keyword>